<keyword evidence="2" id="KW-1185">Reference proteome</keyword>
<organism evidence="1 2">
    <name type="scientific">Cohnella abietis</name>
    <dbReference type="NCBI Taxonomy" id="2507935"/>
    <lineage>
        <taxon>Bacteria</taxon>
        <taxon>Bacillati</taxon>
        <taxon>Bacillota</taxon>
        <taxon>Bacilli</taxon>
        <taxon>Bacillales</taxon>
        <taxon>Paenibacillaceae</taxon>
        <taxon>Cohnella</taxon>
    </lineage>
</organism>
<dbReference type="EMBL" id="AP019400">
    <property type="protein sequence ID" value="BBI31350.1"/>
    <property type="molecule type" value="Genomic_DNA"/>
</dbReference>
<dbReference type="AlphaFoldDB" id="A0A3T1CZT1"/>
<evidence type="ECO:0000313" key="2">
    <source>
        <dbReference type="Proteomes" id="UP000289856"/>
    </source>
</evidence>
<reference evidence="1 2" key="1">
    <citation type="submission" date="2019-01" db="EMBL/GenBank/DDBJ databases">
        <title>Complete genome sequence of Cohnella hallensis HS21 isolated from Korean fir (Abies koreana) rhizospheric soil.</title>
        <authorList>
            <person name="Jiang L."/>
            <person name="Kang S.W."/>
            <person name="Kim S."/>
            <person name="Jung J."/>
            <person name="Kim C.Y."/>
            <person name="Kim D.H."/>
            <person name="Kim S.W."/>
            <person name="Lee J."/>
        </authorList>
    </citation>
    <scope>NUCLEOTIDE SEQUENCE [LARGE SCALE GENOMIC DNA]</scope>
    <source>
        <strain evidence="1 2">HS21</strain>
    </source>
</reference>
<dbReference type="RefSeq" id="WP_130605193.1">
    <property type="nucleotide sequence ID" value="NZ_AP019400.1"/>
</dbReference>
<protein>
    <submittedName>
        <fullName evidence="1">Uncharacterized protein</fullName>
    </submittedName>
</protein>
<name>A0A3T1CZT1_9BACL</name>
<sequence length="208" mass="23506">MNLFQMKSTTDGVNRMAAYLEHNYVSIGWSGLGDLENSSREELKERLASVYNVHGQELEAALEEVSTFVHDMTDGDYVIVGDEDEVHLGDLGDYFYVGSLEAEEVDGSHRRGVTWLKSLPRLELKGELQHLLNHSSNVSRFGLPVTSTLIESWLSKSLEETGNQMRVDPKLVEEALHILSQAMRSEDMDRRERAAIAILQYAQPRLNI</sequence>
<proteinExistence type="predicted"/>
<dbReference type="Proteomes" id="UP000289856">
    <property type="component" value="Chromosome"/>
</dbReference>
<dbReference type="KEGG" id="cohn:KCTCHS21_07490"/>
<gene>
    <name evidence="1" type="ORF">KCTCHS21_07490</name>
</gene>
<accession>A0A3T1CZT1</accession>
<dbReference type="OrthoDB" id="1631118at2"/>
<evidence type="ECO:0000313" key="1">
    <source>
        <dbReference type="EMBL" id="BBI31350.1"/>
    </source>
</evidence>